<reference evidence="6 8" key="2">
    <citation type="submission" date="2016-11" db="EMBL/GenBank/DDBJ databases">
        <title>Mixed transmission modes and dynamic genome evolution in an obligate animal-bacterial symbiosis.</title>
        <authorList>
            <person name="Russell S.L."/>
            <person name="Corbett-Detig R.B."/>
            <person name="Cavanaugh C.M."/>
        </authorList>
    </citation>
    <scope>NUCLEOTIDE SEQUENCE [LARGE SCALE GENOMIC DNA]</scope>
    <source>
        <strain evidence="6">MA-KB16</strain>
    </source>
</reference>
<dbReference type="GO" id="GO:0005737">
    <property type="term" value="C:cytoplasm"/>
    <property type="evidence" value="ECO:0007669"/>
    <property type="project" value="UniProtKB-SubCell"/>
</dbReference>
<evidence type="ECO:0000313" key="8">
    <source>
        <dbReference type="Proteomes" id="UP000190962"/>
    </source>
</evidence>
<reference evidence="5 7" key="1">
    <citation type="journal article" date="2014" name="BMC Genomics">
        <title>The genome of the intracellular bacterium of the coastal bivalve, Solemya velum: a blueprint for thriving in and out of symbiosis.</title>
        <authorList>
            <person name="Dmytrenko O."/>
            <person name="Russell S.L."/>
            <person name="Loo W.T."/>
            <person name="Fontanez K.M."/>
            <person name="Liao L."/>
            <person name="Roeselers G."/>
            <person name="Sharma R."/>
            <person name="Stewart F.J."/>
            <person name="Newton I.L."/>
            <person name="Woyke T."/>
            <person name="Wu D."/>
            <person name="Lang J.M."/>
            <person name="Eisen J.A."/>
            <person name="Cavanaugh C.M."/>
        </authorList>
    </citation>
    <scope>NUCLEOTIDE SEQUENCE [LARGE SCALE GENOMIC DNA]</scope>
    <source>
        <strain evidence="5 7">WH</strain>
    </source>
</reference>
<evidence type="ECO:0000256" key="4">
    <source>
        <dbReference type="PIRSR" id="PIRSR006223-50"/>
    </source>
</evidence>
<dbReference type="PANTHER" id="PTHR37010:SF1">
    <property type="entry name" value="SULFURTRANSFERASE TUSE"/>
    <property type="match status" value="1"/>
</dbReference>
<evidence type="ECO:0000256" key="3">
    <source>
        <dbReference type="PIRNR" id="PIRNR006223"/>
    </source>
</evidence>
<accession>A0A0B0HCM0</accession>
<dbReference type="Proteomes" id="UP000030856">
    <property type="component" value="Unassembled WGS sequence"/>
</dbReference>
<feature type="active site" description="Cysteine persulfide intermediate" evidence="4">
    <location>
        <position position="98"/>
    </location>
</feature>
<dbReference type="PATRIC" id="fig|2340.3.peg.1833"/>
<keyword evidence="3" id="KW-0808">Transferase</keyword>
<comment type="function">
    <text evidence="3">Part of a sulfur-relay system.</text>
</comment>
<comment type="caution">
    <text evidence="5">The sequence shown here is derived from an EMBL/GenBank/DDBJ whole genome shotgun (WGS) entry which is preliminary data.</text>
</comment>
<dbReference type="InterPro" id="IPR025526">
    <property type="entry name" value="DsrC-like_dom_sf"/>
</dbReference>
<dbReference type="Proteomes" id="UP000190962">
    <property type="component" value="Unassembled WGS sequence"/>
</dbReference>
<dbReference type="PANTHER" id="PTHR37010">
    <property type="entry name" value="SULFURTRANSFERASE TUSE"/>
    <property type="match status" value="1"/>
</dbReference>
<evidence type="ECO:0000313" key="5">
    <source>
        <dbReference type="EMBL" id="KHF25206.1"/>
    </source>
</evidence>
<dbReference type="PIRSF" id="PIRSF006223">
    <property type="entry name" value="DsrC_TusE"/>
    <property type="match status" value="1"/>
</dbReference>
<dbReference type="AlphaFoldDB" id="A0A0B0HCM0"/>
<dbReference type="SUPFAM" id="SSF69721">
    <property type="entry name" value="DsrC, the gamma subunit of dissimilatory sulfite reductase"/>
    <property type="match status" value="1"/>
</dbReference>
<dbReference type="InterPro" id="IPR043163">
    <property type="entry name" value="DsrC-like_N"/>
</dbReference>
<dbReference type="GeneID" id="86992605"/>
<evidence type="ECO:0000256" key="2">
    <source>
        <dbReference type="ARBA" id="ARBA00022490"/>
    </source>
</evidence>
<evidence type="ECO:0000256" key="1">
    <source>
        <dbReference type="ARBA" id="ARBA00004496"/>
    </source>
</evidence>
<comment type="similarity">
    <text evidence="3">Belongs to the dsrC/tusE family.</text>
</comment>
<sequence>MSVEIPERDGDGYLRSMADWTPEIGRAMAEADGFELDDDKWDQIMKAREYYDDENVVPAIRIFSKYIGVDKKILFKQWTTGPMKPITKYGGLPKPTGCV</sequence>
<dbReference type="RefSeq" id="WP_043117422.1">
    <property type="nucleotide sequence ID" value="NZ_JRAA01000002.1"/>
</dbReference>
<dbReference type="GO" id="GO:0002143">
    <property type="term" value="P:tRNA wobble position uridine thiolation"/>
    <property type="evidence" value="ECO:0007669"/>
    <property type="project" value="TreeGrafter"/>
</dbReference>
<keyword evidence="7" id="KW-1185">Reference proteome</keyword>
<dbReference type="InterPro" id="IPR042072">
    <property type="entry name" value="DsrC-like_C"/>
</dbReference>
<evidence type="ECO:0000313" key="7">
    <source>
        <dbReference type="Proteomes" id="UP000030856"/>
    </source>
</evidence>
<dbReference type="Gene3D" id="1.10.10.370">
    <property type="entry name" value="DsrC-like protein, C-terminal domain"/>
    <property type="match status" value="1"/>
</dbReference>
<dbReference type="EMBL" id="MPNX01000021">
    <property type="protein sequence ID" value="OOY34142.1"/>
    <property type="molecule type" value="Genomic_DNA"/>
</dbReference>
<dbReference type="EMBL" id="JRAA01000002">
    <property type="protein sequence ID" value="KHF25206.1"/>
    <property type="molecule type" value="Genomic_DNA"/>
</dbReference>
<keyword evidence="2" id="KW-0963">Cytoplasm</keyword>
<dbReference type="Pfam" id="PF04358">
    <property type="entry name" value="DsrC"/>
    <property type="match status" value="1"/>
</dbReference>
<dbReference type="EC" id="2.8.1.-" evidence="3"/>
<dbReference type="eggNOG" id="COG2920">
    <property type="taxonomic scope" value="Bacteria"/>
</dbReference>
<organism evidence="5 7">
    <name type="scientific">Solemya velum gill symbiont</name>
    <dbReference type="NCBI Taxonomy" id="2340"/>
    <lineage>
        <taxon>Bacteria</taxon>
        <taxon>Pseudomonadati</taxon>
        <taxon>Pseudomonadota</taxon>
        <taxon>Gammaproteobacteria</taxon>
        <taxon>sulfur-oxidizing symbionts</taxon>
    </lineage>
</organism>
<dbReference type="Gene3D" id="3.30.1420.10">
    <property type="match status" value="1"/>
</dbReference>
<gene>
    <name evidence="6" type="ORF">BOV88_11610</name>
    <name evidence="5" type="ORF">JV46_10120</name>
</gene>
<dbReference type="GO" id="GO:0097163">
    <property type="term" value="F:sulfur carrier activity"/>
    <property type="evidence" value="ECO:0007669"/>
    <property type="project" value="TreeGrafter"/>
</dbReference>
<dbReference type="STRING" id="2340.JV46_10120"/>
<name>A0A0B0HCM0_SOVGS</name>
<comment type="subcellular location">
    <subcellularLocation>
        <location evidence="1">Cytoplasm</location>
    </subcellularLocation>
</comment>
<dbReference type="NCBIfam" id="TIGR03342">
    <property type="entry name" value="dsrC_tusE_dsvC"/>
    <property type="match status" value="1"/>
</dbReference>
<proteinExistence type="inferred from homology"/>
<evidence type="ECO:0000313" key="6">
    <source>
        <dbReference type="EMBL" id="OOY34142.1"/>
    </source>
</evidence>
<protein>
    <recommendedName>
        <fullName evidence="3">Sulfurtransferase</fullName>
        <ecNumber evidence="3">2.8.1.-</ecNumber>
    </recommendedName>
</protein>
<dbReference type="OrthoDB" id="9786347at2"/>
<dbReference type="GO" id="GO:0016740">
    <property type="term" value="F:transferase activity"/>
    <property type="evidence" value="ECO:0007669"/>
    <property type="project" value="UniProtKB-KW"/>
</dbReference>
<dbReference type="InterPro" id="IPR007453">
    <property type="entry name" value="DsrC/TusE"/>
</dbReference>